<dbReference type="AlphaFoldDB" id="A0A2S9PST5"/>
<dbReference type="Gene3D" id="3.40.710.10">
    <property type="entry name" value="DD-peptidase/beta-lactamase superfamily"/>
    <property type="match status" value="1"/>
</dbReference>
<accession>A0A2S9PST5</accession>
<dbReference type="Proteomes" id="UP000239322">
    <property type="component" value="Unassembled WGS sequence"/>
</dbReference>
<dbReference type="RefSeq" id="WP_105870316.1">
    <property type="nucleotide sequence ID" value="NZ_PVLV01000314.1"/>
</dbReference>
<dbReference type="InterPro" id="IPR050491">
    <property type="entry name" value="AmpC-like"/>
</dbReference>
<evidence type="ECO:0000259" key="1">
    <source>
        <dbReference type="Pfam" id="PF00144"/>
    </source>
</evidence>
<dbReference type="PANTHER" id="PTHR46825:SF7">
    <property type="entry name" value="D-ALANYL-D-ALANINE CARBOXYPEPTIDASE"/>
    <property type="match status" value="1"/>
</dbReference>
<dbReference type="PANTHER" id="PTHR46825">
    <property type="entry name" value="D-ALANYL-D-ALANINE-CARBOXYPEPTIDASE/ENDOPEPTIDASE AMPH"/>
    <property type="match status" value="1"/>
</dbReference>
<gene>
    <name evidence="2" type="ORF">C6N75_20145</name>
</gene>
<evidence type="ECO:0000313" key="2">
    <source>
        <dbReference type="EMBL" id="PRH77464.1"/>
    </source>
</evidence>
<dbReference type="EMBL" id="PVLV01000314">
    <property type="protein sequence ID" value="PRH77464.1"/>
    <property type="molecule type" value="Genomic_DNA"/>
</dbReference>
<comment type="caution">
    <text evidence="2">The sequence shown here is derived from an EMBL/GenBank/DDBJ whole genome shotgun (WGS) entry which is preliminary data.</text>
</comment>
<keyword evidence="2" id="KW-0121">Carboxypeptidase</keyword>
<protein>
    <submittedName>
        <fullName evidence="2">D-alanyl-D-alanine carboxypeptidase</fullName>
    </submittedName>
</protein>
<dbReference type="Pfam" id="PF00144">
    <property type="entry name" value="Beta-lactamase"/>
    <property type="match status" value="1"/>
</dbReference>
<dbReference type="SUPFAM" id="SSF56601">
    <property type="entry name" value="beta-lactamase/transpeptidase-like"/>
    <property type="match status" value="1"/>
</dbReference>
<feature type="domain" description="Beta-lactamase-related" evidence="1">
    <location>
        <begin position="55"/>
        <end position="396"/>
    </location>
</feature>
<proteinExistence type="predicted"/>
<keyword evidence="2" id="KW-0378">Hydrolase</keyword>
<name>A0A2S9PST5_9ACTN</name>
<dbReference type="InterPro" id="IPR012338">
    <property type="entry name" value="Beta-lactam/transpept-like"/>
</dbReference>
<keyword evidence="2" id="KW-0645">Protease</keyword>
<keyword evidence="3" id="KW-1185">Reference proteome</keyword>
<evidence type="ECO:0000313" key="3">
    <source>
        <dbReference type="Proteomes" id="UP000239322"/>
    </source>
</evidence>
<dbReference type="GO" id="GO:0004180">
    <property type="term" value="F:carboxypeptidase activity"/>
    <property type="evidence" value="ECO:0007669"/>
    <property type="project" value="UniProtKB-KW"/>
</dbReference>
<reference evidence="2 3" key="1">
    <citation type="submission" date="2018-03" db="EMBL/GenBank/DDBJ databases">
        <title>Novel Streptomyces sp. from soil.</title>
        <authorList>
            <person name="Tan G.Y.A."/>
            <person name="Lee Z.Y."/>
        </authorList>
    </citation>
    <scope>NUCLEOTIDE SEQUENCE [LARGE SCALE GENOMIC DNA]</scope>
    <source>
        <strain evidence="2 3">ST5x</strain>
    </source>
</reference>
<dbReference type="OrthoDB" id="5177574at2"/>
<sequence length="424" mass="45363">MFASGWTRPGRRRGTTRVAVAAMGLALVVSCGSPTRGTGAPEPAATSKSPVYEQLARTVRGTMDAGLIPGAVVMVDSPEWGRWSQSFGTQTYQGTSPVSVADHFRVGSNTKTMTSTVILQLVQEGRLKLSDPISRFEPDVPNGGNITIANLSEMRSGLPSYSVDKGFNRALDEDPQRVWKPRELLDIAFRQPQVSAPGKQFYYSNTNIILLGLVVERLTGKPLSQVFKERIFTPLGMSSTLLPGPRDASIPENHPQGYQYGDNEQTLNSYALPAGQLQKAREGTLKPLDETSANPSWAWAAGGAISTTQDLSVYVKKLVAGGLLDATTQRVRLDSIRPTDPGDPAAAGYGLGIASFGPLIGHDGQIPGFMTFMGHDPGKRLTVVIMTNLSAVPANGEGSALQILKAMMPTLYPGVSVPKDPARR</sequence>
<organism evidence="2 3">
    <name type="scientific">Streptomyces solincola</name>
    <dbReference type="NCBI Taxonomy" id="2100817"/>
    <lineage>
        <taxon>Bacteria</taxon>
        <taxon>Bacillati</taxon>
        <taxon>Actinomycetota</taxon>
        <taxon>Actinomycetes</taxon>
        <taxon>Kitasatosporales</taxon>
        <taxon>Streptomycetaceae</taxon>
        <taxon>Streptomyces</taxon>
    </lineage>
</organism>
<dbReference type="InterPro" id="IPR001466">
    <property type="entry name" value="Beta-lactam-related"/>
</dbReference>